<dbReference type="AlphaFoldDB" id="K1S471"/>
<evidence type="ECO:0000256" key="1">
    <source>
        <dbReference type="SAM" id="Phobius"/>
    </source>
</evidence>
<sequence>AKGKNLKWAFRGLMLAITLYLWISNGYLLADYMLG</sequence>
<proteinExistence type="predicted"/>
<keyword evidence="1" id="KW-0812">Transmembrane</keyword>
<dbReference type="EMBL" id="AJWY01012342">
    <property type="protein sequence ID" value="EKC50209.1"/>
    <property type="molecule type" value="Genomic_DNA"/>
</dbReference>
<gene>
    <name evidence="2" type="ORF">LEA_18006</name>
</gene>
<reference evidence="2" key="1">
    <citation type="journal article" date="2013" name="Environ. Microbiol.">
        <title>Microbiota from the distal guts of lean and obese adolescents exhibit partial functional redundancy besides clear differences in community structure.</title>
        <authorList>
            <person name="Ferrer M."/>
            <person name="Ruiz A."/>
            <person name="Lanza F."/>
            <person name="Haange S.B."/>
            <person name="Oberbach A."/>
            <person name="Till H."/>
            <person name="Bargiela R."/>
            <person name="Campoy C."/>
            <person name="Segura M.T."/>
            <person name="Richter M."/>
            <person name="von Bergen M."/>
            <person name="Seifert J."/>
            <person name="Suarez A."/>
        </authorList>
    </citation>
    <scope>NUCLEOTIDE SEQUENCE</scope>
</reference>
<accession>K1S471</accession>
<keyword evidence="1" id="KW-1133">Transmembrane helix</keyword>
<organism evidence="2">
    <name type="scientific">human gut metagenome</name>
    <dbReference type="NCBI Taxonomy" id="408170"/>
    <lineage>
        <taxon>unclassified sequences</taxon>
        <taxon>metagenomes</taxon>
        <taxon>organismal metagenomes</taxon>
    </lineage>
</organism>
<keyword evidence="1" id="KW-0472">Membrane</keyword>
<evidence type="ECO:0000313" key="2">
    <source>
        <dbReference type="EMBL" id="EKC50209.1"/>
    </source>
</evidence>
<protein>
    <submittedName>
        <fullName evidence="2">Uncharacterized protein</fullName>
    </submittedName>
</protein>
<name>K1S471_9ZZZZ</name>
<comment type="caution">
    <text evidence="2">The sequence shown here is derived from an EMBL/GenBank/DDBJ whole genome shotgun (WGS) entry which is preliminary data.</text>
</comment>
<feature type="transmembrane region" description="Helical" evidence="1">
    <location>
        <begin position="12"/>
        <end position="30"/>
    </location>
</feature>
<feature type="non-terminal residue" evidence="2">
    <location>
        <position position="1"/>
    </location>
</feature>